<dbReference type="GO" id="GO:0005829">
    <property type="term" value="C:cytosol"/>
    <property type="evidence" value="ECO:0007669"/>
    <property type="project" value="TreeGrafter"/>
</dbReference>
<dbReference type="GO" id="GO:0005634">
    <property type="term" value="C:nucleus"/>
    <property type="evidence" value="ECO:0007669"/>
    <property type="project" value="TreeGrafter"/>
</dbReference>
<dbReference type="GO" id="GO:0030544">
    <property type="term" value="F:Hsp70 protein binding"/>
    <property type="evidence" value="ECO:0007669"/>
    <property type="project" value="TreeGrafter"/>
</dbReference>
<dbReference type="OrthoDB" id="420195at2759"/>
<proteinExistence type="inferred from homology"/>
<evidence type="ECO:0000313" key="5">
    <source>
        <dbReference type="EMBL" id="OJD28040.1"/>
    </source>
</evidence>
<comment type="caution">
    <text evidence="5">The sequence shown here is derived from an EMBL/GenBank/DDBJ whole genome shotgun (WGS) entry which is preliminary data.</text>
</comment>
<evidence type="ECO:0000256" key="2">
    <source>
        <dbReference type="ARBA" id="ARBA00022803"/>
    </source>
</evidence>
<dbReference type="CDD" id="cd21381">
    <property type="entry name" value="CTWD_TTC4"/>
    <property type="match status" value="1"/>
</dbReference>
<dbReference type="InterPro" id="IPR044059">
    <property type="entry name" value="Csn1/TTC4_wheel"/>
</dbReference>
<keyword evidence="2" id="KW-0802">TPR repeat</keyword>
<dbReference type="SUPFAM" id="SSF48452">
    <property type="entry name" value="TPR-like"/>
    <property type="match status" value="1"/>
</dbReference>
<dbReference type="GO" id="GO:0051879">
    <property type="term" value="F:Hsp90 protein binding"/>
    <property type="evidence" value="ECO:0007669"/>
    <property type="project" value="InterPro"/>
</dbReference>
<dbReference type="InterPro" id="IPR019734">
    <property type="entry name" value="TPR_rpt"/>
</dbReference>
<dbReference type="FunFam" id="1.25.40.10:FF:000611">
    <property type="entry name" value="TPR repeat protein"/>
    <property type="match status" value="1"/>
</dbReference>
<sequence>MVRIEQLPDDFDECLNLNKTQSTGPMPGGQALFNETPFGIKKNASSTTDSTTPALPPGMASVKSHTAEEILDLMNKTPLFMTDLSKATDGGEENIGIEAIRALQYEGTRVEVAQGLRESGNEVTREKKWSDGKEIYTKAIAVLTGENKWEKSDDPEGDLIKEREIAEACYSNRALCNLELKNYRSTTLDCASALKLNPKNLKAYYRSTCALFALDKILEAEDTCARGLTLDPSNKSLQTISAKISERKSVLEEIAAKRRAEEERARKKNLILNTALRAREIKIRTSERPPELEDATIHLSPDPLSTKSTLVFPSVFLYPMDAQSDFVKAFAETETIVDHLSYIFPLPWDSRQEYKLDSVDCFMETAARGLIKVGKKMPLLKILAGGKVEIVDSLVNINIVPTGKSKQWIEEMKARKRP</sequence>
<dbReference type="InterPro" id="IPR011990">
    <property type="entry name" value="TPR-like_helical_dom_sf"/>
</dbReference>
<dbReference type="Pfam" id="PF18972">
    <property type="entry name" value="Wheel"/>
    <property type="match status" value="1"/>
</dbReference>
<dbReference type="VEuPathDB" id="FungiDB:ACJ73_00570"/>
<keyword evidence="6" id="KW-1185">Reference proteome</keyword>
<dbReference type="PANTHER" id="PTHR46035">
    <property type="entry name" value="TETRATRICOPEPTIDE REPEAT PROTEIN 4"/>
    <property type="match status" value="1"/>
</dbReference>
<gene>
    <name evidence="5" type="ORF">ACJ73_00570</name>
</gene>
<dbReference type="AlphaFoldDB" id="A0A1J9QHR8"/>
<dbReference type="GO" id="GO:0006457">
    <property type="term" value="P:protein folding"/>
    <property type="evidence" value="ECO:0007669"/>
    <property type="project" value="TreeGrafter"/>
</dbReference>
<keyword evidence="1" id="KW-0677">Repeat</keyword>
<reference evidence="5 6" key="1">
    <citation type="submission" date="2015-08" db="EMBL/GenBank/DDBJ databases">
        <title>Emmonsia species relationships and genome sequence.</title>
        <authorList>
            <person name="Cuomo C.A."/>
            <person name="Schwartz I.S."/>
            <person name="Kenyon C."/>
            <person name="De Hoog G.S."/>
            <person name="Govender N.P."/>
            <person name="Botha A."/>
            <person name="Moreno L."/>
            <person name="De Vries M."/>
            <person name="Munoz J.F."/>
            <person name="Stielow J.B."/>
        </authorList>
    </citation>
    <scope>NUCLEOTIDE SEQUENCE [LARGE SCALE GENOMIC DNA]</scope>
    <source>
        <strain evidence="5 6">EI222</strain>
    </source>
</reference>
<evidence type="ECO:0000256" key="1">
    <source>
        <dbReference type="ARBA" id="ARBA00022737"/>
    </source>
</evidence>
<name>A0A1J9QHR8_9EURO</name>
<protein>
    <recommendedName>
        <fullName evidence="4">Cns1/TTC4 wheel domain-containing protein</fullName>
    </recommendedName>
</protein>
<dbReference type="EMBL" id="LGTZ01000040">
    <property type="protein sequence ID" value="OJD28040.1"/>
    <property type="molecule type" value="Genomic_DNA"/>
</dbReference>
<comment type="similarity">
    <text evidence="3">Belongs to the TTC4 family.</text>
</comment>
<accession>A0A1J9QHR8</accession>
<evidence type="ECO:0000256" key="3">
    <source>
        <dbReference type="ARBA" id="ARBA00023602"/>
    </source>
</evidence>
<organism evidence="5 6">
    <name type="scientific">Blastomyces percursus</name>
    <dbReference type="NCBI Taxonomy" id="1658174"/>
    <lineage>
        <taxon>Eukaryota</taxon>
        <taxon>Fungi</taxon>
        <taxon>Dikarya</taxon>
        <taxon>Ascomycota</taxon>
        <taxon>Pezizomycotina</taxon>
        <taxon>Eurotiomycetes</taxon>
        <taxon>Eurotiomycetidae</taxon>
        <taxon>Onygenales</taxon>
        <taxon>Ajellomycetaceae</taxon>
        <taxon>Blastomyces</taxon>
    </lineage>
</organism>
<feature type="domain" description="Cns1/TTC4 wheel" evidence="4">
    <location>
        <begin position="302"/>
        <end position="411"/>
    </location>
</feature>
<dbReference type="SMART" id="SM00028">
    <property type="entry name" value="TPR"/>
    <property type="match status" value="2"/>
</dbReference>
<evidence type="ECO:0000259" key="4">
    <source>
        <dbReference type="Pfam" id="PF18972"/>
    </source>
</evidence>
<evidence type="ECO:0000313" key="6">
    <source>
        <dbReference type="Proteomes" id="UP000242791"/>
    </source>
</evidence>
<dbReference type="Gene3D" id="1.25.40.10">
    <property type="entry name" value="Tetratricopeptide repeat domain"/>
    <property type="match status" value="1"/>
</dbReference>
<dbReference type="STRING" id="1658174.A0A1J9QHR8"/>
<dbReference type="Proteomes" id="UP000242791">
    <property type="component" value="Unassembled WGS sequence"/>
</dbReference>
<dbReference type="PANTHER" id="PTHR46035:SF1">
    <property type="entry name" value="TETRATRICOPEPTIDE REPEAT PROTEIN 4"/>
    <property type="match status" value="1"/>
</dbReference>